<gene>
    <name evidence="11" type="ORF">ACFQWG_02520</name>
</gene>
<comment type="cofactor">
    <cofactor evidence="1">
        <name>FAD</name>
        <dbReference type="ChEBI" id="CHEBI:57692"/>
    </cofactor>
</comment>
<evidence type="ECO:0000259" key="10">
    <source>
        <dbReference type="Pfam" id="PF01012"/>
    </source>
</evidence>
<dbReference type="SUPFAM" id="SSF52402">
    <property type="entry name" value="Adenine nucleotide alpha hydrolases-like"/>
    <property type="match status" value="1"/>
</dbReference>
<evidence type="ECO:0000256" key="7">
    <source>
        <dbReference type="ARBA" id="ARBA00022982"/>
    </source>
</evidence>
<dbReference type="PIRSF" id="PIRSF000089">
    <property type="entry name" value="Electra_flavoP_a"/>
    <property type="match status" value="1"/>
</dbReference>
<keyword evidence="5" id="KW-0285">Flavoprotein</keyword>
<dbReference type="PANTHER" id="PTHR43153:SF1">
    <property type="entry name" value="ELECTRON TRANSFER FLAVOPROTEIN SUBUNIT ALPHA, MITOCHONDRIAL"/>
    <property type="match status" value="1"/>
</dbReference>
<dbReference type="InterPro" id="IPR014729">
    <property type="entry name" value="Rossmann-like_a/b/a_fold"/>
</dbReference>
<proteinExistence type="inferred from homology"/>
<keyword evidence="7" id="KW-0249">Electron transport</keyword>
<dbReference type="InterPro" id="IPR014731">
    <property type="entry name" value="ETF_asu_C"/>
</dbReference>
<dbReference type="RefSeq" id="WP_380971800.1">
    <property type="nucleotide sequence ID" value="NZ_JBHTEF010000001.1"/>
</dbReference>
<evidence type="ECO:0000256" key="5">
    <source>
        <dbReference type="ARBA" id="ARBA00022630"/>
    </source>
</evidence>
<dbReference type="SUPFAM" id="SSF52467">
    <property type="entry name" value="DHS-like NAD/FAD-binding domain"/>
    <property type="match status" value="1"/>
</dbReference>
<feature type="domain" description="Electron transfer flavoprotein alpha/beta-subunit N-terminal" evidence="10">
    <location>
        <begin position="14"/>
        <end position="154"/>
    </location>
</feature>
<dbReference type="Pfam" id="PF01012">
    <property type="entry name" value="ETF"/>
    <property type="match status" value="1"/>
</dbReference>
<dbReference type="Gene3D" id="3.40.50.620">
    <property type="entry name" value="HUPs"/>
    <property type="match status" value="1"/>
</dbReference>
<evidence type="ECO:0000256" key="4">
    <source>
        <dbReference type="ARBA" id="ARBA00022448"/>
    </source>
</evidence>
<evidence type="ECO:0000256" key="6">
    <source>
        <dbReference type="ARBA" id="ARBA00022827"/>
    </source>
</evidence>
<comment type="subunit">
    <text evidence="3">Heterodimer of an alpha and a beta subunit.</text>
</comment>
<evidence type="ECO:0000313" key="11">
    <source>
        <dbReference type="EMBL" id="MFC7580097.1"/>
    </source>
</evidence>
<feature type="domain" description="Electron transfer flavoprotein alpha subunit C-terminal" evidence="9">
    <location>
        <begin position="167"/>
        <end position="248"/>
    </location>
</feature>
<comment type="similarity">
    <text evidence="2">Belongs to the ETF alpha-subunit/FixB family.</text>
</comment>
<dbReference type="InterPro" id="IPR018206">
    <property type="entry name" value="ETF_asu_C_CS"/>
</dbReference>
<organism evidence="11 12">
    <name type="scientific">Schaalia naturae</name>
    <dbReference type="NCBI Taxonomy" id="635203"/>
    <lineage>
        <taxon>Bacteria</taxon>
        <taxon>Bacillati</taxon>
        <taxon>Actinomycetota</taxon>
        <taxon>Actinomycetes</taxon>
        <taxon>Actinomycetales</taxon>
        <taxon>Actinomycetaceae</taxon>
        <taxon>Schaalia</taxon>
    </lineage>
</organism>
<dbReference type="PROSITE" id="PS00696">
    <property type="entry name" value="ETF_ALPHA"/>
    <property type="match status" value="1"/>
</dbReference>
<sequence length="288" mass="28648">MTAWIVAADKRVASVVELARSLGGQVIAVTVGDVTVGGVDRVVNVPVADGVPVEAAAPGVAAVVTAGPGDVVLAANRPAERVLAGALAARLGAPVLTDVVSLSQGAAEVSVFGGVSRESVSFAGPVVAVVDGGPAAGGEAPSAETADAQAHDAAVTSTERQDVGEVDLVAAKRIVAAGRGFKSEEDLALARDLCGALGAELACSRPLAEGVNWLPRDRYVGVSGQKVSPDLYVAVGISGQVQHTMGMNGSTVVVAVNSDGNAPIFRDADYGIVGDLYQVLPAIVAAAK</sequence>
<dbReference type="PANTHER" id="PTHR43153">
    <property type="entry name" value="ELECTRON TRANSFER FLAVOPROTEIN ALPHA"/>
    <property type="match status" value="1"/>
</dbReference>
<dbReference type="Proteomes" id="UP001596527">
    <property type="component" value="Unassembled WGS sequence"/>
</dbReference>
<comment type="caution">
    <text evidence="11">The sequence shown here is derived from an EMBL/GenBank/DDBJ whole genome shotgun (WGS) entry which is preliminary data.</text>
</comment>
<dbReference type="InterPro" id="IPR014730">
    <property type="entry name" value="ETF_a/b_N"/>
</dbReference>
<dbReference type="InterPro" id="IPR001308">
    <property type="entry name" value="ETF_a/FixB"/>
</dbReference>
<keyword evidence="6" id="KW-0274">FAD</keyword>
<evidence type="ECO:0000256" key="1">
    <source>
        <dbReference type="ARBA" id="ARBA00001974"/>
    </source>
</evidence>
<keyword evidence="12" id="KW-1185">Reference proteome</keyword>
<accession>A0ABW2SIZ0</accession>
<dbReference type="EMBL" id="JBHTEF010000001">
    <property type="protein sequence ID" value="MFC7580097.1"/>
    <property type="molecule type" value="Genomic_DNA"/>
</dbReference>
<keyword evidence="4" id="KW-0813">Transport</keyword>
<reference evidence="12" key="1">
    <citation type="journal article" date="2019" name="Int. J. Syst. Evol. Microbiol.">
        <title>The Global Catalogue of Microorganisms (GCM) 10K type strain sequencing project: providing services to taxonomists for standard genome sequencing and annotation.</title>
        <authorList>
            <consortium name="The Broad Institute Genomics Platform"/>
            <consortium name="The Broad Institute Genome Sequencing Center for Infectious Disease"/>
            <person name="Wu L."/>
            <person name="Ma J."/>
        </authorList>
    </citation>
    <scope>NUCLEOTIDE SEQUENCE [LARGE SCALE GENOMIC DNA]</scope>
    <source>
        <strain evidence="12">CCUG 56698</strain>
    </source>
</reference>
<dbReference type="Gene3D" id="3.40.50.1220">
    <property type="entry name" value="TPP-binding domain"/>
    <property type="match status" value="1"/>
</dbReference>
<comment type="function">
    <text evidence="8">The electron transfer flavoprotein serves as a specific electron acceptor for other dehydrogenases. It transfers the electrons to the main respiratory chain via ETF-ubiquinone oxidoreductase (ETF dehydrogenase).</text>
</comment>
<evidence type="ECO:0000256" key="8">
    <source>
        <dbReference type="ARBA" id="ARBA00025649"/>
    </source>
</evidence>
<evidence type="ECO:0000259" key="9">
    <source>
        <dbReference type="Pfam" id="PF00766"/>
    </source>
</evidence>
<evidence type="ECO:0000256" key="2">
    <source>
        <dbReference type="ARBA" id="ARBA00005817"/>
    </source>
</evidence>
<name>A0ABW2SIZ0_9ACTO</name>
<evidence type="ECO:0000313" key="12">
    <source>
        <dbReference type="Proteomes" id="UP001596527"/>
    </source>
</evidence>
<protein>
    <submittedName>
        <fullName evidence="11">Electron transfer flavoprotein subunit alpha/FixB family protein</fullName>
    </submittedName>
</protein>
<dbReference type="InterPro" id="IPR029035">
    <property type="entry name" value="DHS-like_NAD/FAD-binding_dom"/>
</dbReference>
<evidence type="ECO:0000256" key="3">
    <source>
        <dbReference type="ARBA" id="ARBA00011355"/>
    </source>
</evidence>
<dbReference type="Pfam" id="PF00766">
    <property type="entry name" value="ETF_alpha"/>
    <property type="match status" value="1"/>
</dbReference>